<feature type="transmembrane region" description="Helical" evidence="1">
    <location>
        <begin position="31"/>
        <end position="55"/>
    </location>
</feature>
<evidence type="ECO:0000313" key="3">
    <source>
        <dbReference type="EMBL" id="GAA0159495.1"/>
    </source>
</evidence>
<feature type="domain" description="Reverse transcriptase zinc-binding" evidence="2">
    <location>
        <begin position="110"/>
        <end position="163"/>
    </location>
</feature>
<name>A0AAV3Q7I9_LITER</name>
<proteinExistence type="predicted"/>
<evidence type="ECO:0000313" key="4">
    <source>
        <dbReference type="Proteomes" id="UP001454036"/>
    </source>
</evidence>
<organism evidence="3 4">
    <name type="scientific">Lithospermum erythrorhizon</name>
    <name type="common">Purple gromwell</name>
    <name type="synonym">Lithospermum officinale var. erythrorhizon</name>
    <dbReference type="NCBI Taxonomy" id="34254"/>
    <lineage>
        <taxon>Eukaryota</taxon>
        <taxon>Viridiplantae</taxon>
        <taxon>Streptophyta</taxon>
        <taxon>Embryophyta</taxon>
        <taxon>Tracheophyta</taxon>
        <taxon>Spermatophyta</taxon>
        <taxon>Magnoliopsida</taxon>
        <taxon>eudicotyledons</taxon>
        <taxon>Gunneridae</taxon>
        <taxon>Pentapetalae</taxon>
        <taxon>asterids</taxon>
        <taxon>lamiids</taxon>
        <taxon>Boraginales</taxon>
        <taxon>Boraginaceae</taxon>
        <taxon>Boraginoideae</taxon>
        <taxon>Lithospermeae</taxon>
        <taxon>Lithospermum</taxon>
    </lineage>
</organism>
<keyword evidence="1" id="KW-1133">Transmembrane helix</keyword>
<reference evidence="3 4" key="1">
    <citation type="submission" date="2024-01" db="EMBL/GenBank/DDBJ databases">
        <title>The complete chloroplast genome sequence of Lithospermum erythrorhizon: insights into the phylogenetic relationship among Boraginaceae species and the maternal lineages of purple gromwells.</title>
        <authorList>
            <person name="Okada T."/>
            <person name="Watanabe K."/>
        </authorList>
    </citation>
    <scope>NUCLEOTIDE SEQUENCE [LARGE SCALE GENOMIC DNA]</scope>
</reference>
<protein>
    <recommendedName>
        <fullName evidence="2">Reverse transcriptase zinc-binding domain-containing protein</fullName>
    </recommendedName>
</protein>
<gene>
    <name evidence="3" type="ORF">LIER_16255</name>
</gene>
<dbReference type="EMBL" id="BAABME010003618">
    <property type="protein sequence ID" value="GAA0159495.1"/>
    <property type="molecule type" value="Genomic_DNA"/>
</dbReference>
<evidence type="ECO:0000256" key="1">
    <source>
        <dbReference type="SAM" id="Phobius"/>
    </source>
</evidence>
<comment type="caution">
    <text evidence="3">The sequence shown here is derived from an EMBL/GenBank/DDBJ whole genome shotgun (WGS) entry which is preliminary data.</text>
</comment>
<keyword evidence="4" id="KW-1185">Reference proteome</keyword>
<keyword evidence="1" id="KW-0472">Membrane</keyword>
<dbReference type="InterPro" id="IPR026960">
    <property type="entry name" value="RVT-Znf"/>
</dbReference>
<keyword evidence="1" id="KW-0812">Transmembrane</keyword>
<dbReference type="Pfam" id="PF13966">
    <property type="entry name" value="zf-RVT"/>
    <property type="match status" value="1"/>
</dbReference>
<evidence type="ECO:0000259" key="2">
    <source>
        <dbReference type="Pfam" id="PF13966"/>
    </source>
</evidence>
<dbReference type="AlphaFoldDB" id="A0AAV3Q7I9"/>
<sequence>MTVGKSPGPDGFSMDFYKHHWERVGQDLLDIFVYIFATGDVPLILNATTLSLGVIKRRMATPFKRCTSAEAAGSRMQTIVLFRLASEASLVSFSDGMDKWVWNGSADGRFTQRSLWEEVRSRSGKLSWAKWRWSRSGIPRHEFITWMLFYGKLPTRDSYSAQVWRLVLQKLGEYRGCYVWRSERQWYIDNLGGKSLKRRVIELRKTPRVDNAVDVVGNGGGRMYTVNIPTCTSITAAASNAEVAKLSIFL</sequence>
<accession>A0AAV3Q7I9</accession>
<dbReference type="Proteomes" id="UP001454036">
    <property type="component" value="Unassembled WGS sequence"/>
</dbReference>